<dbReference type="OMA" id="CTGHHFL"/>
<organism evidence="9 10">
    <name type="scientific">Magnaporthiopsis poae (strain ATCC 64411 / 73-15)</name>
    <name type="common">Kentucky bluegrass fungus</name>
    <name type="synonym">Magnaporthe poae</name>
    <dbReference type="NCBI Taxonomy" id="644358"/>
    <lineage>
        <taxon>Eukaryota</taxon>
        <taxon>Fungi</taxon>
        <taxon>Dikarya</taxon>
        <taxon>Ascomycota</taxon>
        <taxon>Pezizomycotina</taxon>
        <taxon>Sordariomycetes</taxon>
        <taxon>Sordariomycetidae</taxon>
        <taxon>Magnaporthales</taxon>
        <taxon>Magnaporthaceae</taxon>
        <taxon>Magnaporthiopsis</taxon>
    </lineage>
</organism>
<name>A0A0C4E4F8_MAGP6</name>
<evidence type="ECO:0000313" key="8">
    <source>
        <dbReference type="EMBL" id="KLU88364.1"/>
    </source>
</evidence>
<keyword evidence="5" id="KW-0521">NADP</keyword>
<dbReference type="GO" id="GO:0004499">
    <property type="term" value="F:N,N-dimethylaniline monooxygenase activity"/>
    <property type="evidence" value="ECO:0007669"/>
    <property type="project" value="InterPro"/>
</dbReference>
<evidence type="ECO:0000256" key="6">
    <source>
        <dbReference type="ARBA" id="ARBA00023002"/>
    </source>
</evidence>
<evidence type="ECO:0000256" key="3">
    <source>
        <dbReference type="ARBA" id="ARBA00022630"/>
    </source>
</evidence>
<dbReference type="FunFam" id="3.50.50.60:FF:000138">
    <property type="entry name" value="Flavin-containing monooxygenase"/>
    <property type="match status" value="1"/>
</dbReference>
<dbReference type="SUPFAM" id="SSF51905">
    <property type="entry name" value="FAD/NAD(P)-binding domain"/>
    <property type="match status" value="2"/>
</dbReference>
<evidence type="ECO:0000256" key="2">
    <source>
        <dbReference type="ARBA" id="ARBA00009183"/>
    </source>
</evidence>
<dbReference type="AlphaFoldDB" id="A0A0C4E4F8"/>
<reference evidence="8" key="2">
    <citation type="submission" date="2010-05" db="EMBL/GenBank/DDBJ databases">
        <title>The Genome Sequence of Magnaporthe poae strain ATCC 64411.</title>
        <authorList>
            <consortium name="The Broad Institute Genome Sequencing Platform"/>
            <consortium name="Broad Institute Genome Sequencing Center for Infectious Disease"/>
            <person name="Ma L.-J."/>
            <person name="Dead R."/>
            <person name="Young S."/>
            <person name="Zeng Q."/>
            <person name="Koehrsen M."/>
            <person name="Alvarado L."/>
            <person name="Berlin A."/>
            <person name="Chapman S.B."/>
            <person name="Chen Z."/>
            <person name="Freedman E."/>
            <person name="Gellesch M."/>
            <person name="Goldberg J."/>
            <person name="Griggs A."/>
            <person name="Gujja S."/>
            <person name="Heilman E.R."/>
            <person name="Heiman D."/>
            <person name="Hepburn T."/>
            <person name="Howarth C."/>
            <person name="Jen D."/>
            <person name="Larson L."/>
            <person name="Mehta T."/>
            <person name="Neiman D."/>
            <person name="Pearson M."/>
            <person name="Roberts A."/>
            <person name="Saif S."/>
            <person name="Shea T."/>
            <person name="Shenoy N."/>
            <person name="Sisk P."/>
            <person name="Stolte C."/>
            <person name="Sykes S."/>
            <person name="Walk T."/>
            <person name="White J."/>
            <person name="Yandava C."/>
            <person name="Haas B."/>
            <person name="Nusbaum C."/>
            <person name="Birren B."/>
        </authorList>
    </citation>
    <scope>NUCLEOTIDE SEQUENCE</scope>
    <source>
        <strain evidence="8">ATCC 64411</strain>
    </source>
</reference>
<keyword evidence="4" id="KW-0274">FAD</keyword>
<reference evidence="10" key="1">
    <citation type="submission" date="2010-05" db="EMBL/GenBank/DDBJ databases">
        <title>The genome sequence of Magnaporthe poae strain ATCC 64411.</title>
        <authorList>
            <person name="Ma L.-J."/>
            <person name="Dead R."/>
            <person name="Young S."/>
            <person name="Zeng Q."/>
            <person name="Koehrsen M."/>
            <person name="Alvarado L."/>
            <person name="Berlin A."/>
            <person name="Chapman S.B."/>
            <person name="Chen Z."/>
            <person name="Freedman E."/>
            <person name="Gellesch M."/>
            <person name="Goldberg J."/>
            <person name="Griggs A."/>
            <person name="Gujja S."/>
            <person name="Heilman E.R."/>
            <person name="Heiman D."/>
            <person name="Hepburn T."/>
            <person name="Howarth C."/>
            <person name="Jen D."/>
            <person name="Larson L."/>
            <person name="Mehta T."/>
            <person name="Neiman D."/>
            <person name="Pearson M."/>
            <person name="Roberts A."/>
            <person name="Saif S."/>
            <person name="Shea T."/>
            <person name="Shenoy N."/>
            <person name="Sisk P."/>
            <person name="Stolte C."/>
            <person name="Sykes S."/>
            <person name="Walk T."/>
            <person name="White J."/>
            <person name="Yandava C."/>
            <person name="Haas B."/>
            <person name="Nusbaum C."/>
            <person name="Birren B."/>
        </authorList>
    </citation>
    <scope>NUCLEOTIDE SEQUENCE [LARGE SCALE GENOMIC DNA]</scope>
    <source>
        <strain evidence="10">ATCC 64411 / 73-15</strain>
    </source>
</reference>
<dbReference type="PRINTS" id="PR00419">
    <property type="entry name" value="ADXRDTASE"/>
</dbReference>
<dbReference type="InterPro" id="IPR050346">
    <property type="entry name" value="FMO-like"/>
</dbReference>
<evidence type="ECO:0000313" key="9">
    <source>
        <dbReference type="EnsemblFungi" id="MAPG_07351T0"/>
    </source>
</evidence>
<proteinExistence type="inferred from homology"/>
<dbReference type="GO" id="GO:0050661">
    <property type="term" value="F:NADP binding"/>
    <property type="evidence" value="ECO:0007669"/>
    <property type="project" value="InterPro"/>
</dbReference>
<dbReference type="InterPro" id="IPR036188">
    <property type="entry name" value="FAD/NAD-bd_sf"/>
</dbReference>
<sequence>MVVRTLFRVKKVAVIGAGPCGLSAAKYLVAQKAFDEIVVFEQSAEVGGVWNYSKTPTSTLHVPQTDPFCPPDPPIFPADGGPAVFPSPMYDLLHTNIPCPLMRFSDLPFPSGLLIFPPREAVQDYLVEYSQDVRSLIRFSTKVKDVRLRRDGDVDQWDVDVEATDGSNPKSLAFDAVVVASGHYATTYTPDITNIKEFHSAHPSVITHAKLYRSPASYAGKKVVVVGNSASGVDIAKQVQRAGATVLLSVREPTAEDQLEHIGAEEVPEITEFLVAEKGVRLKDSRIEQHIDAIIFCTGYLFAFPFLESLEPPLLTNGRRVCGLYKDFLHIGHPTLAFPGLPIRVVPFSFSESQAAIFARIWANALPLPSKREMREWEERAAHERGPAFHVYPKDGDVEYLKEMHAWASKAPSGKEPPVWTDEQVWQRHTCAAAKLQFEKTGRVAKSLSELGFDFEPKPVNAGSTQELL</sequence>
<accession>A0A0C4E4F8</accession>
<evidence type="ECO:0000256" key="7">
    <source>
        <dbReference type="ARBA" id="ARBA00023033"/>
    </source>
</evidence>
<keyword evidence="7 8" id="KW-0503">Monooxygenase</keyword>
<dbReference type="PANTHER" id="PTHR23023">
    <property type="entry name" value="DIMETHYLANILINE MONOOXYGENASE"/>
    <property type="match status" value="1"/>
</dbReference>
<dbReference type="Gene3D" id="3.50.50.60">
    <property type="entry name" value="FAD/NAD(P)-binding domain"/>
    <property type="match status" value="2"/>
</dbReference>
<dbReference type="Pfam" id="PF13450">
    <property type="entry name" value="NAD_binding_8"/>
    <property type="match status" value="1"/>
</dbReference>
<dbReference type="EnsemblFungi" id="MAPG_07351T0">
    <property type="protein sequence ID" value="MAPG_07351T0"/>
    <property type="gene ID" value="MAPG_07351"/>
</dbReference>
<keyword evidence="10" id="KW-1185">Reference proteome</keyword>
<reference evidence="9" key="5">
    <citation type="submission" date="2015-06" db="UniProtKB">
        <authorList>
            <consortium name="EnsemblFungi"/>
        </authorList>
    </citation>
    <scope>IDENTIFICATION</scope>
    <source>
        <strain evidence="9">ATCC 64411</strain>
    </source>
</reference>
<dbReference type="Proteomes" id="UP000011715">
    <property type="component" value="Unassembled WGS sequence"/>
</dbReference>
<evidence type="ECO:0000256" key="5">
    <source>
        <dbReference type="ARBA" id="ARBA00022857"/>
    </source>
</evidence>
<keyword evidence="6" id="KW-0560">Oxidoreductase</keyword>
<dbReference type="eggNOG" id="KOG1399">
    <property type="taxonomic scope" value="Eukaryota"/>
</dbReference>
<dbReference type="Pfam" id="PF00743">
    <property type="entry name" value="FMO-like"/>
    <property type="match status" value="2"/>
</dbReference>
<dbReference type="GO" id="GO:0050660">
    <property type="term" value="F:flavin adenine dinucleotide binding"/>
    <property type="evidence" value="ECO:0007669"/>
    <property type="project" value="InterPro"/>
</dbReference>
<reference evidence="8" key="3">
    <citation type="submission" date="2011-03" db="EMBL/GenBank/DDBJ databases">
        <title>Annotation of Magnaporthe poae ATCC 64411.</title>
        <authorList>
            <person name="Ma L.-J."/>
            <person name="Dead R."/>
            <person name="Young S.K."/>
            <person name="Zeng Q."/>
            <person name="Gargeya S."/>
            <person name="Fitzgerald M."/>
            <person name="Haas B."/>
            <person name="Abouelleil A."/>
            <person name="Alvarado L."/>
            <person name="Arachchi H.M."/>
            <person name="Berlin A."/>
            <person name="Brown A."/>
            <person name="Chapman S.B."/>
            <person name="Chen Z."/>
            <person name="Dunbar C."/>
            <person name="Freedman E."/>
            <person name="Gearin G."/>
            <person name="Gellesch M."/>
            <person name="Goldberg J."/>
            <person name="Griggs A."/>
            <person name="Gujja S."/>
            <person name="Heiman D."/>
            <person name="Howarth C."/>
            <person name="Larson L."/>
            <person name="Lui A."/>
            <person name="MacDonald P.J.P."/>
            <person name="Mehta T."/>
            <person name="Montmayeur A."/>
            <person name="Murphy C."/>
            <person name="Neiman D."/>
            <person name="Pearson M."/>
            <person name="Priest M."/>
            <person name="Roberts A."/>
            <person name="Saif S."/>
            <person name="Shea T."/>
            <person name="Shenoy N."/>
            <person name="Sisk P."/>
            <person name="Stolte C."/>
            <person name="Sykes S."/>
            <person name="Yandava C."/>
            <person name="Wortman J."/>
            <person name="Nusbaum C."/>
            <person name="Birren B."/>
        </authorList>
    </citation>
    <scope>NUCLEOTIDE SEQUENCE</scope>
    <source>
        <strain evidence="8">ATCC 64411</strain>
    </source>
</reference>
<protein>
    <submittedName>
        <fullName evidence="8">Thiol-specific monooxygenase</fullName>
    </submittedName>
</protein>
<dbReference type="OrthoDB" id="66881at2759"/>
<reference evidence="9" key="4">
    <citation type="journal article" date="2015" name="G3 (Bethesda)">
        <title>Genome sequences of three phytopathogenic species of the Magnaporthaceae family of fungi.</title>
        <authorList>
            <person name="Okagaki L.H."/>
            <person name="Nunes C.C."/>
            <person name="Sailsbery J."/>
            <person name="Clay B."/>
            <person name="Brown D."/>
            <person name="John T."/>
            <person name="Oh Y."/>
            <person name="Young N."/>
            <person name="Fitzgerald M."/>
            <person name="Haas B.J."/>
            <person name="Zeng Q."/>
            <person name="Young S."/>
            <person name="Adiconis X."/>
            <person name="Fan L."/>
            <person name="Levin J.Z."/>
            <person name="Mitchell T.K."/>
            <person name="Okubara P.A."/>
            <person name="Farman M.L."/>
            <person name="Kohn L.M."/>
            <person name="Birren B."/>
            <person name="Ma L.-J."/>
            <person name="Dean R.A."/>
        </authorList>
    </citation>
    <scope>NUCLEOTIDE SEQUENCE</scope>
    <source>
        <strain evidence="9">ATCC 64411 / 73-15</strain>
    </source>
</reference>
<dbReference type="EMBL" id="GL876971">
    <property type="protein sequence ID" value="KLU88364.1"/>
    <property type="molecule type" value="Genomic_DNA"/>
</dbReference>
<dbReference type="EMBL" id="ADBL01001776">
    <property type="status" value="NOT_ANNOTATED_CDS"/>
    <property type="molecule type" value="Genomic_DNA"/>
</dbReference>
<evidence type="ECO:0000256" key="4">
    <source>
        <dbReference type="ARBA" id="ARBA00022827"/>
    </source>
</evidence>
<dbReference type="VEuPathDB" id="FungiDB:MAPG_07351"/>
<evidence type="ECO:0000313" key="10">
    <source>
        <dbReference type="Proteomes" id="UP000011715"/>
    </source>
</evidence>
<comment type="similarity">
    <text evidence="2">Belongs to the FMO family.</text>
</comment>
<dbReference type="InterPro" id="IPR020946">
    <property type="entry name" value="Flavin_mOase-like"/>
</dbReference>
<comment type="cofactor">
    <cofactor evidence="1">
        <name>FAD</name>
        <dbReference type="ChEBI" id="CHEBI:57692"/>
    </cofactor>
</comment>
<gene>
    <name evidence="8" type="ORF">MAPG_07351</name>
</gene>
<keyword evidence="3" id="KW-0285">Flavoprotein</keyword>
<evidence type="ECO:0000256" key="1">
    <source>
        <dbReference type="ARBA" id="ARBA00001974"/>
    </source>
</evidence>